<dbReference type="RefSeq" id="XP_041295254.1">
    <property type="nucleotide sequence ID" value="XM_041441232.1"/>
</dbReference>
<accession>A0A9P7FD62</accession>
<keyword evidence="2" id="KW-1185">Reference proteome</keyword>
<protein>
    <submittedName>
        <fullName evidence="1">Uncharacterized protein</fullName>
    </submittedName>
</protein>
<dbReference type="AlphaFoldDB" id="A0A9P7FD62"/>
<dbReference type="OrthoDB" id="2688393at2759"/>
<sequence>MLLEERYEGARMCYSQDGPTFLDVFDADEYAEYREDNLFYPSASKEEWEITSPGKYQSSHSAELIPTFTPCSDSKVTPFIQQR</sequence>
<gene>
    <name evidence="1" type="ORF">F5147DRAFT_771379</name>
</gene>
<reference evidence="1" key="1">
    <citation type="journal article" date="2020" name="New Phytol.">
        <title>Comparative genomics reveals dynamic genome evolution in host specialist ectomycorrhizal fungi.</title>
        <authorList>
            <person name="Lofgren L.A."/>
            <person name="Nguyen N.H."/>
            <person name="Vilgalys R."/>
            <person name="Ruytinx J."/>
            <person name="Liao H.L."/>
            <person name="Branco S."/>
            <person name="Kuo A."/>
            <person name="LaButti K."/>
            <person name="Lipzen A."/>
            <person name="Andreopoulos W."/>
            <person name="Pangilinan J."/>
            <person name="Riley R."/>
            <person name="Hundley H."/>
            <person name="Na H."/>
            <person name="Barry K."/>
            <person name="Grigoriev I.V."/>
            <person name="Stajich J.E."/>
            <person name="Kennedy P.G."/>
        </authorList>
    </citation>
    <scope>NUCLEOTIDE SEQUENCE</scope>
    <source>
        <strain evidence="1">FC423</strain>
    </source>
</reference>
<organism evidence="1 2">
    <name type="scientific">Suillus discolor</name>
    <dbReference type="NCBI Taxonomy" id="1912936"/>
    <lineage>
        <taxon>Eukaryota</taxon>
        <taxon>Fungi</taxon>
        <taxon>Dikarya</taxon>
        <taxon>Basidiomycota</taxon>
        <taxon>Agaricomycotina</taxon>
        <taxon>Agaricomycetes</taxon>
        <taxon>Agaricomycetidae</taxon>
        <taxon>Boletales</taxon>
        <taxon>Suillineae</taxon>
        <taxon>Suillaceae</taxon>
        <taxon>Suillus</taxon>
    </lineage>
</organism>
<dbReference type="Proteomes" id="UP000823399">
    <property type="component" value="Unassembled WGS sequence"/>
</dbReference>
<comment type="caution">
    <text evidence="1">The sequence shown here is derived from an EMBL/GenBank/DDBJ whole genome shotgun (WGS) entry which is preliminary data.</text>
</comment>
<dbReference type="EMBL" id="JABBWM010000015">
    <property type="protein sequence ID" value="KAG2112323.1"/>
    <property type="molecule type" value="Genomic_DNA"/>
</dbReference>
<evidence type="ECO:0000313" key="2">
    <source>
        <dbReference type="Proteomes" id="UP000823399"/>
    </source>
</evidence>
<proteinExistence type="predicted"/>
<dbReference type="GeneID" id="64703491"/>
<name>A0A9P7FD62_9AGAM</name>
<evidence type="ECO:0000313" key="1">
    <source>
        <dbReference type="EMBL" id="KAG2112323.1"/>
    </source>
</evidence>